<feature type="region of interest" description="Disordered" evidence="1">
    <location>
        <begin position="1"/>
        <end position="27"/>
    </location>
</feature>
<evidence type="ECO:0000313" key="2">
    <source>
        <dbReference type="EMBL" id="PQO25156.1"/>
    </source>
</evidence>
<evidence type="ECO:0000256" key="1">
    <source>
        <dbReference type="SAM" id="MobiDB-lite"/>
    </source>
</evidence>
<sequence>MCSQSAKQACSAIKERTKKADQEPPQDLPIATDDDISLFLSEIGPSHDSTILREALTSLQGRELYVLARCVGESHVYRANRKRLQPSDLHLLADKLAAEAHDLQARYPNQFDQTWLINHARWITRQVKCLTFAAALFTAAGDDNNTRRAYGNDARGMRTLAQHVAVAKTVDFAEANRQVAHEAM</sequence>
<dbReference type="Proteomes" id="UP000240009">
    <property type="component" value="Unassembled WGS sequence"/>
</dbReference>
<accession>A0A2S8EZ01</accession>
<gene>
    <name evidence="2" type="ORF">C5Y96_26025</name>
</gene>
<proteinExistence type="predicted"/>
<evidence type="ECO:0000313" key="3">
    <source>
        <dbReference type="Proteomes" id="UP000240009"/>
    </source>
</evidence>
<organism evidence="2 3">
    <name type="scientific">Blastopirellula marina</name>
    <dbReference type="NCBI Taxonomy" id="124"/>
    <lineage>
        <taxon>Bacteria</taxon>
        <taxon>Pseudomonadati</taxon>
        <taxon>Planctomycetota</taxon>
        <taxon>Planctomycetia</taxon>
        <taxon>Pirellulales</taxon>
        <taxon>Pirellulaceae</taxon>
        <taxon>Blastopirellula</taxon>
    </lineage>
</organism>
<comment type="caution">
    <text evidence="2">The sequence shown here is derived from an EMBL/GenBank/DDBJ whole genome shotgun (WGS) entry which is preliminary data.</text>
</comment>
<protein>
    <submittedName>
        <fullName evidence="2">Uncharacterized protein</fullName>
    </submittedName>
</protein>
<feature type="non-terminal residue" evidence="2">
    <location>
        <position position="184"/>
    </location>
</feature>
<name>A0A2S8EZ01_9BACT</name>
<feature type="compositionally biased region" description="Basic and acidic residues" evidence="1">
    <location>
        <begin position="13"/>
        <end position="22"/>
    </location>
</feature>
<dbReference type="AlphaFoldDB" id="A0A2S8EZ01"/>
<dbReference type="EMBL" id="PUIA01000093">
    <property type="protein sequence ID" value="PQO25156.1"/>
    <property type="molecule type" value="Genomic_DNA"/>
</dbReference>
<reference evidence="2 3" key="1">
    <citation type="submission" date="2018-02" db="EMBL/GenBank/DDBJ databases">
        <title>Comparative genomes isolates from brazilian mangrove.</title>
        <authorList>
            <person name="Araujo J.E."/>
            <person name="Taketani R.G."/>
            <person name="Silva M.C.P."/>
            <person name="Loureco M.V."/>
            <person name="Andreote F.D."/>
        </authorList>
    </citation>
    <scope>NUCLEOTIDE SEQUENCE [LARGE SCALE GENOMIC DNA]</scope>
    <source>
        <strain evidence="2 3">HEX-2 MGV</strain>
    </source>
</reference>